<organism evidence="2 3">
    <name type="scientific">Solidesulfovibrio carbinoliphilus subsp. oakridgensis</name>
    <dbReference type="NCBI Taxonomy" id="694327"/>
    <lineage>
        <taxon>Bacteria</taxon>
        <taxon>Pseudomonadati</taxon>
        <taxon>Thermodesulfobacteriota</taxon>
        <taxon>Desulfovibrionia</taxon>
        <taxon>Desulfovibrionales</taxon>
        <taxon>Desulfovibrionaceae</taxon>
        <taxon>Solidesulfovibrio</taxon>
    </lineage>
</organism>
<dbReference type="AlphaFoldDB" id="G7Q5H7"/>
<keyword evidence="3" id="KW-1185">Reference proteome</keyword>
<dbReference type="RefSeq" id="WP_009182331.1">
    <property type="nucleotide sequence ID" value="NZ_CM001368.1"/>
</dbReference>
<dbReference type="PANTHER" id="PTHR38462:SF1">
    <property type="entry name" value="YPRB RIBONUCLEASE H-LIKE DOMAIN-CONTAINING PROTEIN"/>
    <property type="match status" value="1"/>
</dbReference>
<feature type="domain" description="YprB ribonuclease H-like" evidence="1">
    <location>
        <begin position="88"/>
        <end position="234"/>
    </location>
</feature>
<evidence type="ECO:0000259" key="1">
    <source>
        <dbReference type="Pfam" id="PF13482"/>
    </source>
</evidence>
<dbReference type="OrthoDB" id="9790530at2"/>
<dbReference type="EMBL" id="CM001368">
    <property type="protein sequence ID" value="EHJ48978.1"/>
    <property type="molecule type" value="Genomic_DNA"/>
</dbReference>
<accession>G7Q5H7</accession>
<dbReference type="STRING" id="694327.DFW101_2978"/>
<proteinExistence type="predicted"/>
<protein>
    <recommendedName>
        <fullName evidence="1">YprB ribonuclease H-like domain-containing protein</fullName>
    </recommendedName>
</protein>
<name>G7Q5H7_9BACT</name>
<dbReference type="Pfam" id="PF13482">
    <property type="entry name" value="RNase_H_2"/>
    <property type="match status" value="1"/>
</dbReference>
<dbReference type="InterPro" id="IPR012337">
    <property type="entry name" value="RNaseH-like_sf"/>
</dbReference>
<evidence type="ECO:0000313" key="3">
    <source>
        <dbReference type="Proteomes" id="UP000004662"/>
    </source>
</evidence>
<dbReference type="Proteomes" id="UP000004662">
    <property type="component" value="Chromosome"/>
</dbReference>
<dbReference type="SUPFAM" id="SSF53098">
    <property type="entry name" value="Ribonuclease H-like"/>
    <property type="match status" value="1"/>
</dbReference>
<dbReference type="InterPro" id="IPR038720">
    <property type="entry name" value="YprB_RNase_H-like_dom"/>
</dbReference>
<reference evidence="3" key="1">
    <citation type="journal article" date="2015" name="Genome Announc.">
        <title>High-Quality Draft Genome Sequence of Desulfovibrio carbinoliphilus FW-101-2B, an Organic Acid-Oxidizing Sulfate-Reducing Bacterium Isolated from Uranium(VI)-Contaminated Groundwater.</title>
        <authorList>
            <person name="Ramsay B.D."/>
            <person name="Hwang C."/>
            <person name="Woo H.L."/>
            <person name="Carroll S.L."/>
            <person name="Lucas S."/>
            <person name="Han J."/>
            <person name="Lapidus A.L."/>
            <person name="Cheng J.F."/>
            <person name="Goodwin L.A."/>
            <person name="Pitluck S."/>
            <person name="Peters L."/>
            <person name="Chertkov O."/>
            <person name="Held B."/>
            <person name="Detter J.C."/>
            <person name="Han C.S."/>
            <person name="Tapia R."/>
            <person name="Land M.L."/>
            <person name="Hauser L.J."/>
            <person name="Kyrpides N.C."/>
            <person name="Ivanova N.N."/>
            <person name="Mikhailova N."/>
            <person name="Pagani I."/>
            <person name="Woyke T."/>
            <person name="Arkin A.P."/>
            <person name="Dehal P."/>
            <person name="Chivian D."/>
            <person name="Criddle C.S."/>
            <person name="Wu W."/>
            <person name="Chakraborty R."/>
            <person name="Hazen T.C."/>
            <person name="Fields M.W."/>
        </authorList>
    </citation>
    <scope>NUCLEOTIDE SEQUENCE [LARGE SCALE GENOMIC DNA]</scope>
    <source>
        <strain evidence="3">FW-101-2B</strain>
    </source>
</reference>
<dbReference type="HOGENOM" id="CLU_073770_0_0_7"/>
<dbReference type="PANTHER" id="PTHR38462">
    <property type="entry name" value="EXONUCLEASE-LIKE PROTEIN"/>
    <property type="match status" value="1"/>
</dbReference>
<evidence type="ECO:0000313" key="2">
    <source>
        <dbReference type="EMBL" id="EHJ48978.1"/>
    </source>
</evidence>
<dbReference type="eggNOG" id="COG3359">
    <property type="taxonomic scope" value="Bacteria"/>
</dbReference>
<sequence length="278" mass="30964">MLKHTFVHLPGLGPTTERRLWAAGILTWDDFLDAKTPPFGSVKAPMWRQELELSKERLAAGDADWFGERLSPAEAWRLFFEFRDGLACVDIETDGTPQNEVTAVSLYDGHNTVRTYAHGQNLHDFATDILESKVLVTFNGRCFDAPVLRSHLRAVLPKAHIDLRNVLTAIGVKGGLKKCEERYGVDRGGLTGADGYFAVILWREYTRSGDPALLETLLAYNAADVLALPVLLAHAINELLEQTPFAARYALPIPRPGDNPHAPDPRVLRKLAWAFSRK</sequence>
<gene>
    <name evidence="2" type="ORF">DFW101_2978</name>
</gene>